<accession>A0AA86N8P2</accession>
<gene>
    <name evidence="1" type="ORF">HINF_LOCUS2411</name>
    <name evidence="2" type="ORF">HINF_LOCUS46454</name>
</gene>
<evidence type="ECO:0000313" key="1">
    <source>
        <dbReference type="EMBL" id="CAI9914766.1"/>
    </source>
</evidence>
<dbReference type="EMBL" id="CAXDID020000205">
    <property type="protein sequence ID" value="CAL6055248.1"/>
    <property type="molecule type" value="Genomic_DNA"/>
</dbReference>
<evidence type="ECO:0000313" key="3">
    <source>
        <dbReference type="Proteomes" id="UP001642409"/>
    </source>
</evidence>
<keyword evidence="3" id="KW-1185">Reference proteome</keyword>
<protein>
    <submittedName>
        <fullName evidence="2">Hypothetical_protein</fullName>
    </submittedName>
</protein>
<reference evidence="1" key="1">
    <citation type="submission" date="2023-06" db="EMBL/GenBank/DDBJ databases">
        <authorList>
            <person name="Kurt Z."/>
        </authorList>
    </citation>
    <scope>NUCLEOTIDE SEQUENCE</scope>
</reference>
<sequence>MLNLSLRQHRQYIVDRNPNGLSTLPATKFCSIKAQAVWLWEQTAQTRVQSIQQHQRGTIGFQCRQPVFNCLWPSMVAILNSAFYQQFWEIAQIPLCQTLYSHRFILILVRRSYFYDEQYYSQNLKSFLQPKKQILQKIYYVQTQDY</sequence>
<evidence type="ECO:0000313" key="2">
    <source>
        <dbReference type="EMBL" id="CAL6055248.1"/>
    </source>
</evidence>
<proteinExistence type="predicted"/>
<reference evidence="2 3" key="2">
    <citation type="submission" date="2024-07" db="EMBL/GenBank/DDBJ databases">
        <authorList>
            <person name="Akdeniz Z."/>
        </authorList>
    </citation>
    <scope>NUCLEOTIDE SEQUENCE [LARGE SCALE GENOMIC DNA]</scope>
</reference>
<organism evidence="1">
    <name type="scientific">Hexamita inflata</name>
    <dbReference type="NCBI Taxonomy" id="28002"/>
    <lineage>
        <taxon>Eukaryota</taxon>
        <taxon>Metamonada</taxon>
        <taxon>Diplomonadida</taxon>
        <taxon>Hexamitidae</taxon>
        <taxon>Hexamitinae</taxon>
        <taxon>Hexamita</taxon>
    </lineage>
</organism>
<dbReference type="AlphaFoldDB" id="A0AA86N8P2"/>
<dbReference type="Proteomes" id="UP001642409">
    <property type="component" value="Unassembled WGS sequence"/>
</dbReference>
<comment type="caution">
    <text evidence="1">The sequence shown here is derived from an EMBL/GenBank/DDBJ whole genome shotgun (WGS) entry which is preliminary data.</text>
</comment>
<name>A0AA86N8P2_9EUKA</name>
<dbReference type="EMBL" id="CATOUU010000056">
    <property type="protein sequence ID" value="CAI9914766.1"/>
    <property type="molecule type" value="Genomic_DNA"/>
</dbReference>